<reference evidence="2 3" key="1">
    <citation type="submission" date="2023-02" db="EMBL/GenBank/DDBJ databases">
        <title>LHISI_Scaffold_Assembly.</title>
        <authorList>
            <person name="Stuart O.P."/>
            <person name="Cleave R."/>
            <person name="Magrath M.J.L."/>
            <person name="Mikheyev A.S."/>
        </authorList>
    </citation>
    <scope>NUCLEOTIDE SEQUENCE [LARGE SCALE GENOMIC DNA]</scope>
    <source>
        <strain evidence="2">Daus_M_001</strain>
        <tissue evidence="2">Leg muscle</tissue>
    </source>
</reference>
<protein>
    <recommendedName>
        <fullName evidence="4">Envelope glycoprotein</fullName>
    </recommendedName>
</protein>
<evidence type="ECO:0000313" key="2">
    <source>
        <dbReference type="EMBL" id="KAJ8887892.1"/>
    </source>
</evidence>
<evidence type="ECO:0008006" key="4">
    <source>
        <dbReference type="Google" id="ProtNLM"/>
    </source>
</evidence>
<evidence type="ECO:0000313" key="3">
    <source>
        <dbReference type="Proteomes" id="UP001159363"/>
    </source>
</evidence>
<feature type="compositionally biased region" description="Pro residues" evidence="1">
    <location>
        <begin position="56"/>
        <end position="71"/>
    </location>
</feature>
<evidence type="ECO:0000256" key="1">
    <source>
        <dbReference type="SAM" id="MobiDB-lite"/>
    </source>
</evidence>
<gene>
    <name evidence="2" type="ORF">PR048_007376</name>
</gene>
<organism evidence="2 3">
    <name type="scientific">Dryococelus australis</name>
    <dbReference type="NCBI Taxonomy" id="614101"/>
    <lineage>
        <taxon>Eukaryota</taxon>
        <taxon>Metazoa</taxon>
        <taxon>Ecdysozoa</taxon>
        <taxon>Arthropoda</taxon>
        <taxon>Hexapoda</taxon>
        <taxon>Insecta</taxon>
        <taxon>Pterygota</taxon>
        <taxon>Neoptera</taxon>
        <taxon>Polyneoptera</taxon>
        <taxon>Phasmatodea</taxon>
        <taxon>Verophasmatodea</taxon>
        <taxon>Anareolatae</taxon>
        <taxon>Phasmatidae</taxon>
        <taxon>Eurycanthinae</taxon>
        <taxon>Dryococelus</taxon>
    </lineage>
</organism>
<name>A0ABQ9HU26_9NEOP</name>
<sequence>MSGLVGQSYRGDALVEMNPSDRQPGRHLDCKLTGNGQFRPRHDRPAVVNTSDSRPAPYPVTSPPVQIPPTPRHSSLAFRNPATFHPNGQRTSTHTGVKLQLRQRLSNMKPSYYPMTAYILTFRTPGAALESSGVVVIRLNIFNGEPAYFRPVSLMKPAWRWIVYKAILARTNLWLRSNNWNILATGWRPAYCTRPVVQYLNETCPLVDRRNKAGIIATVRPCILSRPVVQYLNETCPPRWIGRNKAGIYLQQAGPAYCWNNFNRLEACILSRPVVQYLMKLSPRWIGRNKAGISYNRLEALHIVHDSGALGPCILSRPVCSTLMKPVLALDRPIRAGIYLQQLEALHIVTTMVQYLNETVLAVGSVNKGWNILQQLEPAYCTRPGLEYLTKLEPEYCTRPVVQYLINLSSSLIGRNKGWNILATGWRPAYCTRQWCSTLMKPVLCWIGRNKAGISSTGWRPCILYTTSGAVLNETCWRPCILYTTRVQYLNKPVLSLDRSIRLEYLQQAEALHIVTTSGAAGGLAYCARPVVQYLNETCPGCWIGRNKGWNILQQAGGLAYCTRPVVQYLNETCPPRWIGRNKAGIYLQQAGGLAYCTRPVCSTLMKPVLLVGSVTIRAGIYLQQAGGLAYCTRPWLEALHIVHDQWCSTLMKPVLLVGSVVIRAGIYLQQAGGPAYCTRPVVQYLNETCPGRWIGRNKGWNILQQAGGLAYCTRPVVQYLNEILSFLVGSVVIRAGIYLQQAGGLHIVHDQWCSTLMKPVLVVGSVVIRAGIYLQQAGGPAYCHDQWCSTLMKPVLVVGSVTIRAGIYLQQAGGLAYCTRPVVQYLNETCPTRWIGRNKGWNILATGWRPCILLVALHIVHDQWCSTLMKPVLVVGTVPIRAGIYLQQAGGLAYCTLPVVQYLNETCPGRWNGPNKGWNILATGWRTCILYTTSGLEYPYNRLEALHIVHDQWCSTLMKPVLAVGSVTIRAGIYLQQAGGPAYCTRPVVQYLNEPSPGRWNGPNKDWNIFTTGWRPCILLEALHIVHDQWCSTLMKPVLAVGSVTIRAGIYLQQAGGLAYCTRPVVLYVNETCPGRWNGPNKDWNIFTTGWRPCILCTTRLEYTYNSLEALHIVHDQWCSTLMKPVLVVGSVVIRAGIYLQQAGGPAYCTRPVVLYVNETCPGRWNGPNKGWNILTTGWRPCILYTTSGQPVALASRQACELCLLTDVIECVALLPPGSAPTWRVVIKEFKIEQ</sequence>
<comment type="caution">
    <text evidence="2">The sequence shown here is derived from an EMBL/GenBank/DDBJ whole genome shotgun (WGS) entry which is preliminary data.</text>
</comment>
<dbReference type="Proteomes" id="UP001159363">
    <property type="component" value="Chromosome 3"/>
</dbReference>
<feature type="region of interest" description="Disordered" evidence="1">
    <location>
        <begin position="15"/>
        <end position="71"/>
    </location>
</feature>
<dbReference type="EMBL" id="JARBHB010000003">
    <property type="protein sequence ID" value="KAJ8887892.1"/>
    <property type="molecule type" value="Genomic_DNA"/>
</dbReference>
<proteinExistence type="predicted"/>
<accession>A0ABQ9HU26</accession>
<keyword evidence="3" id="KW-1185">Reference proteome</keyword>